<dbReference type="GO" id="GO:0005634">
    <property type="term" value="C:nucleus"/>
    <property type="evidence" value="ECO:0007669"/>
    <property type="project" value="TreeGrafter"/>
</dbReference>
<feature type="compositionally biased region" description="Basic and acidic residues" evidence="4">
    <location>
        <begin position="81"/>
        <end position="98"/>
    </location>
</feature>
<dbReference type="AlphaFoldDB" id="A0AAP0WYG5"/>
<reference evidence="6 7" key="1">
    <citation type="journal article" date="2024" name="Plant J.">
        <title>Genome sequences and population genomics reveal climatic adaptation and genomic divergence between two closely related sweetgum species.</title>
        <authorList>
            <person name="Xu W.Q."/>
            <person name="Ren C.Q."/>
            <person name="Zhang X.Y."/>
            <person name="Comes H.P."/>
            <person name="Liu X.H."/>
            <person name="Li Y.G."/>
            <person name="Kettle C.J."/>
            <person name="Jalonen R."/>
            <person name="Gaisberger H."/>
            <person name="Ma Y.Z."/>
            <person name="Qiu Y.X."/>
        </authorList>
    </citation>
    <scope>NUCLEOTIDE SEQUENCE [LARGE SCALE GENOMIC DNA]</scope>
    <source>
        <strain evidence="6">Hangzhou</strain>
    </source>
</reference>
<dbReference type="GO" id="GO:0016787">
    <property type="term" value="F:hydrolase activity"/>
    <property type="evidence" value="ECO:0007669"/>
    <property type="project" value="UniProtKB-KW"/>
</dbReference>
<feature type="domain" description="SNF2 N-terminal" evidence="5">
    <location>
        <begin position="317"/>
        <end position="410"/>
    </location>
</feature>
<comment type="caution">
    <text evidence="6">The sequence shown here is derived from an EMBL/GenBank/DDBJ whole genome shotgun (WGS) entry which is preliminary data.</text>
</comment>
<keyword evidence="2" id="KW-0378">Hydrolase</keyword>
<evidence type="ECO:0000256" key="3">
    <source>
        <dbReference type="ARBA" id="ARBA00022840"/>
    </source>
</evidence>
<dbReference type="GO" id="GO:0006281">
    <property type="term" value="P:DNA repair"/>
    <property type="evidence" value="ECO:0007669"/>
    <property type="project" value="TreeGrafter"/>
</dbReference>
<evidence type="ECO:0000259" key="5">
    <source>
        <dbReference type="Pfam" id="PF00176"/>
    </source>
</evidence>
<dbReference type="SUPFAM" id="SSF81383">
    <property type="entry name" value="F-box domain"/>
    <property type="match status" value="1"/>
</dbReference>
<dbReference type="EMBL" id="JBBPBK010000006">
    <property type="protein sequence ID" value="KAK9283717.1"/>
    <property type="molecule type" value="Genomic_DNA"/>
</dbReference>
<organism evidence="6 7">
    <name type="scientific">Liquidambar formosana</name>
    <name type="common">Formosan gum</name>
    <dbReference type="NCBI Taxonomy" id="63359"/>
    <lineage>
        <taxon>Eukaryota</taxon>
        <taxon>Viridiplantae</taxon>
        <taxon>Streptophyta</taxon>
        <taxon>Embryophyta</taxon>
        <taxon>Tracheophyta</taxon>
        <taxon>Spermatophyta</taxon>
        <taxon>Magnoliopsida</taxon>
        <taxon>eudicotyledons</taxon>
        <taxon>Gunneridae</taxon>
        <taxon>Pentapetalae</taxon>
        <taxon>Saxifragales</taxon>
        <taxon>Altingiaceae</taxon>
        <taxon>Liquidambar</taxon>
    </lineage>
</organism>
<evidence type="ECO:0000256" key="4">
    <source>
        <dbReference type="SAM" id="MobiDB-lite"/>
    </source>
</evidence>
<dbReference type="CDD" id="cd09917">
    <property type="entry name" value="F-box_SF"/>
    <property type="match status" value="1"/>
</dbReference>
<dbReference type="InterPro" id="IPR036047">
    <property type="entry name" value="F-box-like_dom_sf"/>
</dbReference>
<dbReference type="InterPro" id="IPR050628">
    <property type="entry name" value="SNF2_RAD54_helicase_TF"/>
</dbReference>
<feature type="region of interest" description="Disordered" evidence="4">
    <location>
        <begin position="81"/>
        <end position="102"/>
    </location>
</feature>
<evidence type="ECO:0000313" key="7">
    <source>
        <dbReference type="Proteomes" id="UP001415857"/>
    </source>
</evidence>
<sequence>MEDSIPDHKLCGFLCTVLAINLPEHHDDDRTDLRQALDFGTRCHVFGDGSDVGFRSENGVVLSPIESKPIPLTNVGASPRDLGKCGSSERENGVEREIGGSSRKRKRRIGLVHGSMSVVHQIHALVTHKCLKIDAQVVKVEVGDGSGEARAVVLVDVYLPLTLWSGWQFPRSGSTAGALFRHLSCHWAERCSMLVRDYCKYAHGDNNSIWNLSDCHVLGCKLHCDIPDSSKEKLFELHEIFKSLPNVAKEGMPDSARVKPADASCRSGIWEVSDDVLINILMALGPMDLVRVSATCHHLRSLAVSIMPCMKLKLFPHQQAAVEWMLQRERNSEVISHPLYMDFVTEDGFDFYINAVSGEIVTGLAPTIRDFRGGMFCDEPGLGKTITALSLILKTQGTLADPPDGVQVIWCAHNADQRCGYYELSGDNIINGNLFSRKRVLGQNGRRGQLSLGDITPTEDLIYSSPKRARLMGSDSKIAGFNICAGKGIASPMAACSVPATCVVRRTRNLSHVKRNLLYTYEGASGFSKEKSK</sequence>
<keyword evidence="3" id="KW-0067">ATP-binding</keyword>
<accession>A0AAP0WYG5</accession>
<dbReference type="GO" id="GO:0008094">
    <property type="term" value="F:ATP-dependent activity, acting on DNA"/>
    <property type="evidence" value="ECO:0007669"/>
    <property type="project" value="TreeGrafter"/>
</dbReference>
<dbReference type="PANTHER" id="PTHR45626:SF14">
    <property type="entry name" value="ATP-DEPENDENT DNA HELICASE (EUROFUNG)"/>
    <property type="match status" value="1"/>
</dbReference>
<dbReference type="Proteomes" id="UP001415857">
    <property type="component" value="Unassembled WGS sequence"/>
</dbReference>
<dbReference type="Pfam" id="PF00176">
    <property type="entry name" value="SNF2-rel_dom"/>
    <property type="match status" value="1"/>
</dbReference>
<dbReference type="InterPro" id="IPR000330">
    <property type="entry name" value="SNF2_N"/>
</dbReference>
<keyword evidence="7" id="KW-1185">Reference proteome</keyword>
<proteinExistence type="predicted"/>
<evidence type="ECO:0000313" key="6">
    <source>
        <dbReference type="EMBL" id="KAK9283717.1"/>
    </source>
</evidence>
<dbReference type="GO" id="GO:0005524">
    <property type="term" value="F:ATP binding"/>
    <property type="evidence" value="ECO:0007669"/>
    <property type="project" value="UniProtKB-KW"/>
</dbReference>
<evidence type="ECO:0000256" key="2">
    <source>
        <dbReference type="ARBA" id="ARBA00022801"/>
    </source>
</evidence>
<gene>
    <name evidence="6" type="ORF">L1049_011967</name>
</gene>
<dbReference type="InterPro" id="IPR027417">
    <property type="entry name" value="P-loop_NTPase"/>
</dbReference>
<dbReference type="PANTHER" id="PTHR45626">
    <property type="entry name" value="TRANSCRIPTION TERMINATION FACTOR 2-RELATED"/>
    <property type="match status" value="1"/>
</dbReference>
<protein>
    <recommendedName>
        <fullName evidence="5">SNF2 N-terminal domain-containing protein</fullName>
    </recommendedName>
</protein>
<evidence type="ECO:0000256" key="1">
    <source>
        <dbReference type="ARBA" id="ARBA00022741"/>
    </source>
</evidence>
<keyword evidence="1" id="KW-0547">Nucleotide-binding</keyword>
<name>A0AAP0WYG5_LIQFO</name>
<dbReference type="SUPFAM" id="SSF52540">
    <property type="entry name" value="P-loop containing nucleoside triphosphate hydrolases"/>
    <property type="match status" value="1"/>
</dbReference>